<dbReference type="AlphaFoldDB" id="A0A4U9HUG7"/>
<evidence type="ECO:0000313" key="3">
    <source>
        <dbReference type="Proteomes" id="UP000310719"/>
    </source>
</evidence>
<gene>
    <name evidence="2" type="ORF">NCTC13032_03101</name>
</gene>
<keyword evidence="1" id="KW-0472">Membrane</keyword>
<sequence>MIFMAGLGLIFSIMTLLYLSLNLISSKANEIDEQRTALSVQGAVQTSINRVWSLVIDNAVWDDAVREAYRPALDVDWLYNTWGAGYKVNNLYDGTFVLDERFRVL</sequence>
<organism evidence="2 3">
    <name type="scientific">Leclercia adecarboxylata</name>
    <dbReference type="NCBI Taxonomy" id="83655"/>
    <lineage>
        <taxon>Bacteria</taxon>
        <taxon>Pseudomonadati</taxon>
        <taxon>Pseudomonadota</taxon>
        <taxon>Gammaproteobacteria</taxon>
        <taxon>Enterobacterales</taxon>
        <taxon>Enterobacteriaceae</taxon>
        <taxon>Leclercia</taxon>
    </lineage>
</organism>
<reference evidence="2 3" key="1">
    <citation type="submission" date="2019-05" db="EMBL/GenBank/DDBJ databases">
        <authorList>
            <consortium name="Pathogen Informatics"/>
        </authorList>
    </citation>
    <scope>NUCLEOTIDE SEQUENCE [LARGE SCALE GENOMIC DNA]</scope>
    <source>
        <strain evidence="2 3">NCTC13032</strain>
    </source>
</reference>
<protein>
    <submittedName>
        <fullName evidence="2">CHASE4 domain</fullName>
    </submittedName>
</protein>
<keyword evidence="1" id="KW-0812">Transmembrane</keyword>
<feature type="transmembrane region" description="Helical" evidence="1">
    <location>
        <begin position="6"/>
        <end position="25"/>
    </location>
</feature>
<dbReference type="Proteomes" id="UP000310719">
    <property type="component" value="Chromosome"/>
</dbReference>
<name>A0A4U9HUG7_9ENTR</name>
<accession>A0A4U9HUG7</accession>
<evidence type="ECO:0000313" key="2">
    <source>
        <dbReference type="EMBL" id="VTP67545.1"/>
    </source>
</evidence>
<proteinExistence type="predicted"/>
<keyword evidence="1" id="KW-1133">Transmembrane helix</keyword>
<dbReference type="EMBL" id="LR590464">
    <property type="protein sequence ID" value="VTP67545.1"/>
    <property type="molecule type" value="Genomic_DNA"/>
</dbReference>
<evidence type="ECO:0000256" key="1">
    <source>
        <dbReference type="SAM" id="Phobius"/>
    </source>
</evidence>